<evidence type="ECO:0000313" key="1">
    <source>
        <dbReference type="EMBL" id="QHS84043.1"/>
    </source>
</evidence>
<organism evidence="1">
    <name type="scientific">viral metagenome</name>
    <dbReference type="NCBI Taxonomy" id="1070528"/>
    <lineage>
        <taxon>unclassified sequences</taxon>
        <taxon>metagenomes</taxon>
        <taxon>organismal metagenomes</taxon>
    </lineage>
</organism>
<sequence>MEKYFNLNKLKPKQINEELRAYYSQERWRQKQINIFYRTGRPIYNKNMLYC</sequence>
<dbReference type="AlphaFoldDB" id="A0A6C0AX37"/>
<name>A0A6C0AX37_9ZZZZ</name>
<dbReference type="EMBL" id="MN738771">
    <property type="protein sequence ID" value="QHS84043.1"/>
    <property type="molecule type" value="Genomic_DNA"/>
</dbReference>
<proteinExistence type="predicted"/>
<protein>
    <submittedName>
        <fullName evidence="1">Uncharacterized protein</fullName>
    </submittedName>
</protein>
<accession>A0A6C0AX37</accession>
<reference evidence="1" key="1">
    <citation type="journal article" date="2020" name="Nature">
        <title>Giant virus diversity and host interactions through global metagenomics.</title>
        <authorList>
            <person name="Schulz F."/>
            <person name="Roux S."/>
            <person name="Paez-Espino D."/>
            <person name="Jungbluth S."/>
            <person name="Walsh D.A."/>
            <person name="Denef V.J."/>
            <person name="McMahon K.D."/>
            <person name="Konstantinidis K.T."/>
            <person name="Eloe-Fadrosh E.A."/>
            <person name="Kyrpides N.C."/>
            <person name="Woyke T."/>
        </authorList>
    </citation>
    <scope>NUCLEOTIDE SEQUENCE</scope>
    <source>
        <strain evidence="1">GVMAG-S-ERX555965-48</strain>
    </source>
</reference>